<dbReference type="InterPro" id="IPR003593">
    <property type="entry name" value="AAA+_ATPase"/>
</dbReference>
<proteinExistence type="inferred from homology"/>
<name>A0A243RU38_9ACTN</name>
<evidence type="ECO:0000256" key="4">
    <source>
        <dbReference type="ARBA" id="ARBA00022840"/>
    </source>
</evidence>
<protein>
    <submittedName>
        <fullName evidence="7">Heme ABC exporter ATP-binding protein CcmA</fullName>
    </submittedName>
</protein>
<evidence type="ECO:0000256" key="1">
    <source>
        <dbReference type="ARBA" id="ARBA00005417"/>
    </source>
</evidence>
<dbReference type="PANTHER" id="PTHR43335">
    <property type="entry name" value="ABC TRANSPORTER, ATP-BINDING PROTEIN"/>
    <property type="match status" value="1"/>
</dbReference>
<dbReference type="PANTHER" id="PTHR43335:SF4">
    <property type="entry name" value="ABC TRANSPORTER, ATP-BINDING PROTEIN"/>
    <property type="match status" value="1"/>
</dbReference>
<feature type="domain" description="ABC transporter" evidence="6">
    <location>
        <begin position="6"/>
        <end position="231"/>
    </location>
</feature>
<dbReference type="GO" id="GO:0005524">
    <property type="term" value="F:ATP binding"/>
    <property type="evidence" value="ECO:0007669"/>
    <property type="project" value="UniProtKB-KW"/>
</dbReference>
<sequence length="258" mass="27542">MPTPIITVRDVGVDLGGNPVLRDVGLTAVPGEIVAVIGANGAGKSTLLRCLAGLQSPASGELDVLGGPPRDDSAFWRDVVLVGDEPAWYPGLTVREHLELMRAVHTPPRLEVDAALGLFDLERRADASPLTLSTGQRQRLSLANALLRPSRLLLLDEPERGLDSTFRQHLATILREYATAGGTVIMATHDLRLAEATLARQIVLTDGHAADGRSGNEHMADGHPRSGHPGDGHPGNGRPRDEHPENGHPRDEHPGDRA</sequence>
<dbReference type="InterPro" id="IPR027417">
    <property type="entry name" value="P-loop_NTPase"/>
</dbReference>
<keyword evidence="8" id="KW-1185">Reference proteome</keyword>
<feature type="region of interest" description="Disordered" evidence="5">
    <location>
        <begin position="209"/>
        <end position="258"/>
    </location>
</feature>
<dbReference type="SUPFAM" id="SSF52540">
    <property type="entry name" value="P-loop containing nucleoside triphosphate hydrolases"/>
    <property type="match status" value="1"/>
</dbReference>
<accession>A0A243RU38</accession>
<dbReference type="Proteomes" id="UP000194761">
    <property type="component" value="Unassembled WGS sequence"/>
</dbReference>
<comment type="similarity">
    <text evidence="1">Belongs to the ABC transporter superfamily.</text>
</comment>
<evidence type="ECO:0000313" key="7">
    <source>
        <dbReference type="EMBL" id="OUC98635.1"/>
    </source>
</evidence>
<keyword evidence="4 7" id="KW-0067">ATP-binding</keyword>
<evidence type="ECO:0000256" key="2">
    <source>
        <dbReference type="ARBA" id="ARBA00022448"/>
    </source>
</evidence>
<dbReference type="InterPro" id="IPR003439">
    <property type="entry name" value="ABC_transporter-like_ATP-bd"/>
</dbReference>
<keyword evidence="3" id="KW-0547">Nucleotide-binding</keyword>
<feature type="compositionally biased region" description="Basic and acidic residues" evidence="5">
    <location>
        <begin position="209"/>
        <end position="231"/>
    </location>
</feature>
<dbReference type="CDD" id="cd03230">
    <property type="entry name" value="ABC_DR_subfamily_A"/>
    <property type="match status" value="1"/>
</dbReference>
<evidence type="ECO:0000313" key="8">
    <source>
        <dbReference type="Proteomes" id="UP000194761"/>
    </source>
</evidence>
<feature type="compositionally biased region" description="Basic and acidic residues" evidence="5">
    <location>
        <begin position="238"/>
        <end position="258"/>
    </location>
</feature>
<evidence type="ECO:0000259" key="6">
    <source>
        <dbReference type="PROSITE" id="PS50893"/>
    </source>
</evidence>
<dbReference type="Gene3D" id="3.40.50.300">
    <property type="entry name" value="P-loop containing nucleotide triphosphate hydrolases"/>
    <property type="match status" value="1"/>
</dbReference>
<dbReference type="RefSeq" id="WP_086569203.1">
    <property type="nucleotide sequence ID" value="NZ_NGFP01000018.1"/>
</dbReference>
<gene>
    <name evidence="7" type="ORF">CA984_06345</name>
</gene>
<evidence type="ECO:0000256" key="5">
    <source>
        <dbReference type="SAM" id="MobiDB-lite"/>
    </source>
</evidence>
<dbReference type="PROSITE" id="PS50893">
    <property type="entry name" value="ABC_TRANSPORTER_2"/>
    <property type="match status" value="1"/>
</dbReference>
<organism evidence="7 8">
    <name type="scientific">Streptosporangium minutum</name>
    <dbReference type="NCBI Taxonomy" id="569862"/>
    <lineage>
        <taxon>Bacteria</taxon>
        <taxon>Bacillati</taxon>
        <taxon>Actinomycetota</taxon>
        <taxon>Actinomycetes</taxon>
        <taxon>Streptosporangiales</taxon>
        <taxon>Streptosporangiaceae</taxon>
        <taxon>Streptosporangium</taxon>
    </lineage>
</organism>
<keyword evidence="2" id="KW-0813">Transport</keyword>
<dbReference type="AlphaFoldDB" id="A0A243RU38"/>
<dbReference type="GO" id="GO:0016887">
    <property type="term" value="F:ATP hydrolysis activity"/>
    <property type="evidence" value="ECO:0007669"/>
    <property type="project" value="InterPro"/>
</dbReference>
<reference evidence="7 8" key="1">
    <citation type="submission" date="2017-05" db="EMBL/GenBank/DDBJ databases">
        <title>Biotechnological potential of actinobacteria isolated from South African environments.</title>
        <authorList>
            <person name="Le Roes-Hill M."/>
            <person name="Prins A."/>
            <person name="Durrell K.A."/>
        </authorList>
    </citation>
    <scope>NUCLEOTIDE SEQUENCE [LARGE SCALE GENOMIC DNA]</scope>
    <source>
        <strain evidence="7">M26</strain>
    </source>
</reference>
<dbReference type="EMBL" id="NGFP01000018">
    <property type="protein sequence ID" value="OUC98635.1"/>
    <property type="molecule type" value="Genomic_DNA"/>
</dbReference>
<dbReference type="Pfam" id="PF00005">
    <property type="entry name" value="ABC_tran"/>
    <property type="match status" value="1"/>
</dbReference>
<comment type="caution">
    <text evidence="7">The sequence shown here is derived from an EMBL/GenBank/DDBJ whole genome shotgun (WGS) entry which is preliminary data.</text>
</comment>
<dbReference type="SMART" id="SM00382">
    <property type="entry name" value="AAA"/>
    <property type="match status" value="1"/>
</dbReference>
<evidence type="ECO:0000256" key="3">
    <source>
        <dbReference type="ARBA" id="ARBA00022741"/>
    </source>
</evidence>